<feature type="transmembrane region" description="Helical" evidence="5">
    <location>
        <begin position="57"/>
        <end position="76"/>
    </location>
</feature>
<dbReference type="PROSITE" id="PS51012">
    <property type="entry name" value="ABC_TM2"/>
    <property type="match status" value="1"/>
</dbReference>
<feature type="transmembrane region" description="Helical" evidence="5">
    <location>
        <begin position="109"/>
        <end position="134"/>
    </location>
</feature>
<organism evidence="7 8">
    <name type="scientific">candidate division TA06 bacterium B3_TA06</name>
    <dbReference type="NCBI Taxonomy" id="2012487"/>
    <lineage>
        <taxon>Bacteria</taxon>
        <taxon>Bacteria division TA06</taxon>
    </lineage>
</organism>
<keyword evidence="5" id="KW-1003">Cell membrane</keyword>
<dbReference type="InterPro" id="IPR000412">
    <property type="entry name" value="ABC_2_transport"/>
</dbReference>
<feature type="transmembrane region" description="Helical" evidence="5">
    <location>
        <begin position="178"/>
        <end position="200"/>
    </location>
</feature>
<keyword evidence="5" id="KW-0813">Transport</keyword>
<comment type="similarity">
    <text evidence="5">Belongs to the ABC-2 integral membrane protein family.</text>
</comment>
<comment type="subcellular location">
    <subcellularLocation>
        <location evidence="5">Cell membrane</location>
        <topology evidence="5">Multi-pass membrane protein</topology>
    </subcellularLocation>
    <subcellularLocation>
        <location evidence="1">Membrane</location>
        <topology evidence="1">Multi-pass membrane protein</topology>
    </subcellularLocation>
</comment>
<gene>
    <name evidence="7" type="ORF">CEE36_05535</name>
</gene>
<evidence type="ECO:0000256" key="4">
    <source>
        <dbReference type="ARBA" id="ARBA00023136"/>
    </source>
</evidence>
<evidence type="ECO:0000259" key="6">
    <source>
        <dbReference type="PROSITE" id="PS51012"/>
    </source>
</evidence>
<name>A0A532V7A6_UNCT6</name>
<dbReference type="AlphaFoldDB" id="A0A532V7A6"/>
<dbReference type="PRINTS" id="PR00164">
    <property type="entry name" value="ABC2TRNSPORT"/>
</dbReference>
<dbReference type="InterPro" id="IPR013525">
    <property type="entry name" value="ABC2_TM"/>
</dbReference>
<accession>A0A532V7A6</accession>
<evidence type="ECO:0000313" key="7">
    <source>
        <dbReference type="EMBL" id="TKJ43032.1"/>
    </source>
</evidence>
<dbReference type="GO" id="GO:0043190">
    <property type="term" value="C:ATP-binding cassette (ABC) transporter complex"/>
    <property type="evidence" value="ECO:0007669"/>
    <property type="project" value="InterPro"/>
</dbReference>
<keyword evidence="2 5" id="KW-0812">Transmembrane</keyword>
<dbReference type="Pfam" id="PF01061">
    <property type="entry name" value="ABC2_membrane"/>
    <property type="match status" value="1"/>
</dbReference>
<evidence type="ECO:0000256" key="5">
    <source>
        <dbReference type="RuleBase" id="RU361157"/>
    </source>
</evidence>
<evidence type="ECO:0000256" key="2">
    <source>
        <dbReference type="ARBA" id="ARBA00022692"/>
    </source>
</evidence>
<dbReference type="InterPro" id="IPR051784">
    <property type="entry name" value="Nod_factor_ABC_transporter"/>
</dbReference>
<evidence type="ECO:0000313" key="8">
    <source>
        <dbReference type="Proteomes" id="UP000317778"/>
    </source>
</evidence>
<dbReference type="PANTHER" id="PTHR43229">
    <property type="entry name" value="NODULATION PROTEIN J"/>
    <property type="match status" value="1"/>
</dbReference>
<proteinExistence type="inferred from homology"/>
<feature type="domain" description="ABC transmembrane type-2" evidence="6">
    <location>
        <begin position="22"/>
        <end position="254"/>
    </location>
</feature>
<sequence>MVPAGSEPRMRLRWLALIERNFALIKRYIGWEVVFVFYNIINALCIAFIGVTQGKGHVLYLVIGALIWGFLSLLFHELAEQVQWERWEGTIEYSFMAPMHRLTYLLGNCFYAVVYGVLRSALLLGVLVLFLGLSLKGANIAGALVVLVVSGLSFIGLGLIAAILPVLSTEKGAQASHIFQAVILLISGVYYEVDVLPAWIRSLSVASPATYTLRAIRAALLEGASFKELAPTILLLAGIGVVLIPVGFAVFSLAERWAKRKGKLKRSG</sequence>
<feature type="transmembrane region" description="Helical" evidence="5">
    <location>
        <begin position="233"/>
        <end position="254"/>
    </location>
</feature>
<protein>
    <recommendedName>
        <fullName evidence="5">Transport permease protein</fullName>
    </recommendedName>
</protein>
<keyword evidence="3 5" id="KW-1133">Transmembrane helix</keyword>
<comment type="caution">
    <text evidence="7">The sequence shown here is derived from an EMBL/GenBank/DDBJ whole genome shotgun (WGS) entry which is preliminary data.</text>
</comment>
<reference evidence="7 8" key="1">
    <citation type="submission" date="2017-06" db="EMBL/GenBank/DDBJ databases">
        <title>Novel microbial phyla capable of carbon fixation and sulfur reduction in deep-sea sediments.</title>
        <authorList>
            <person name="Huang J."/>
            <person name="Baker B."/>
            <person name="Wang Y."/>
        </authorList>
    </citation>
    <scope>NUCLEOTIDE SEQUENCE [LARGE SCALE GENOMIC DNA]</scope>
    <source>
        <strain evidence="7">B3_TA06</strain>
    </source>
</reference>
<dbReference type="Proteomes" id="UP000317778">
    <property type="component" value="Unassembled WGS sequence"/>
</dbReference>
<dbReference type="GO" id="GO:0140359">
    <property type="term" value="F:ABC-type transporter activity"/>
    <property type="evidence" value="ECO:0007669"/>
    <property type="project" value="InterPro"/>
</dbReference>
<keyword evidence="4 5" id="KW-0472">Membrane</keyword>
<feature type="transmembrane region" description="Helical" evidence="5">
    <location>
        <begin position="28"/>
        <end position="51"/>
    </location>
</feature>
<dbReference type="InterPro" id="IPR047817">
    <property type="entry name" value="ABC2_TM_bact-type"/>
</dbReference>
<feature type="transmembrane region" description="Helical" evidence="5">
    <location>
        <begin position="140"/>
        <end position="166"/>
    </location>
</feature>
<evidence type="ECO:0000256" key="1">
    <source>
        <dbReference type="ARBA" id="ARBA00004141"/>
    </source>
</evidence>
<dbReference type="EMBL" id="NJBO01000007">
    <property type="protein sequence ID" value="TKJ43032.1"/>
    <property type="molecule type" value="Genomic_DNA"/>
</dbReference>
<dbReference type="PANTHER" id="PTHR43229:SF6">
    <property type="entry name" value="ABC-TYPE MULTIDRUG TRANSPORT SYSTEM, PERMEASE COMPONENT"/>
    <property type="match status" value="1"/>
</dbReference>
<evidence type="ECO:0000256" key="3">
    <source>
        <dbReference type="ARBA" id="ARBA00022989"/>
    </source>
</evidence>